<evidence type="ECO:0000313" key="2">
    <source>
        <dbReference type="Proteomes" id="UP000515804"/>
    </source>
</evidence>
<organism evidence="1 2">
    <name type="scientific">Thermomonas carbonis</name>
    <dbReference type="NCBI Taxonomy" id="1463158"/>
    <lineage>
        <taxon>Bacteria</taxon>
        <taxon>Pseudomonadati</taxon>
        <taxon>Pseudomonadota</taxon>
        <taxon>Gammaproteobacteria</taxon>
        <taxon>Lysobacterales</taxon>
        <taxon>Lysobacteraceae</taxon>
        <taxon>Thermomonas</taxon>
    </lineage>
</organism>
<sequence>MSAVTERKGVRSGAHSVRGFMGEAGLQVAHGGDPHKAIKAATLLVNSALLCVSASVDMEFEDRHAPTFAAMHLLEVAEAILDATEVPA</sequence>
<name>A0A7G9SR91_9GAMM</name>
<proteinExistence type="predicted"/>
<keyword evidence="2" id="KW-1185">Reference proteome</keyword>
<evidence type="ECO:0008006" key="3">
    <source>
        <dbReference type="Google" id="ProtNLM"/>
    </source>
</evidence>
<reference evidence="1 2" key="1">
    <citation type="submission" date="2020-08" db="EMBL/GenBank/DDBJ databases">
        <title>Genome sequence of Thermomonas carbonis KCTC 42013T.</title>
        <authorList>
            <person name="Hyun D.-W."/>
            <person name="Bae J.-W."/>
        </authorList>
    </citation>
    <scope>NUCLEOTIDE SEQUENCE [LARGE SCALE GENOMIC DNA]</scope>
    <source>
        <strain evidence="1 2">KCTC 42013</strain>
    </source>
</reference>
<dbReference type="RefSeq" id="WP_187552882.1">
    <property type="nucleotide sequence ID" value="NZ_BMZL01000001.1"/>
</dbReference>
<evidence type="ECO:0000313" key="1">
    <source>
        <dbReference type="EMBL" id="QNN70366.1"/>
    </source>
</evidence>
<protein>
    <recommendedName>
        <fullName evidence="3">DUF3077 domain-containing protein</fullName>
    </recommendedName>
</protein>
<dbReference type="AlphaFoldDB" id="A0A7G9SR91"/>
<gene>
    <name evidence="1" type="ORF">H9L16_01630</name>
</gene>
<dbReference type="Proteomes" id="UP000515804">
    <property type="component" value="Chromosome"/>
</dbReference>
<accession>A0A7G9SR91</accession>
<dbReference type="EMBL" id="CP060719">
    <property type="protein sequence ID" value="QNN70366.1"/>
    <property type="molecule type" value="Genomic_DNA"/>
</dbReference>
<dbReference type="KEGG" id="tcn:H9L16_01630"/>